<dbReference type="InterPro" id="IPR003744">
    <property type="entry name" value="YhhQ"/>
</dbReference>
<dbReference type="EMBL" id="LGGX01000001">
    <property type="protein sequence ID" value="KUK88216.1"/>
    <property type="molecule type" value="Genomic_DNA"/>
</dbReference>
<dbReference type="Pfam" id="PF02592">
    <property type="entry name" value="Vut_1"/>
    <property type="match status" value="1"/>
</dbReference>
<keyword evidence="1" id="KW-0812">Transmembrane</keyword>
<feature type="transmembrane region" description="Helical" evidence="1">
    <location>
        <begin position="104"/>
        <end position="127"/>
    </location>
</feature>
<keyword evidence="1" id="KW-1133">Transmembrane helix</keyword>
<sequence length="235" mass="26833">MKNWKTLDIISGLFISVLLVSNIVSTKLVTFYKFTFDGGTFLFPLSYIFGDILTEVYGYSSARRVIWIGFISALLMSVNIYIVGKIPPSPEWQFQDYYDVILGITPRIVLASLIGYLVGNFSNSFILAKMKLFTNGKFLFLRTISSTVVGEFLDSIFFVLIAFYGMYRGRVLIAIALSNYIFKTLVEIFFTPITYTIVNFLKKVEKVDWFDRKTNFNPFLLKNNSLPSNGEVSES</sequence>
<comment type="function">
    <text evidence="1">Involved in the import of queuosine (Q) precursors, required for Q precursor salvage.</text>
</comment>
<comment type="similarity">
    <text evidence="1">Belongs to the vitamin uptake transporter (VUT/ECF) (TC 2.A.88) family. Q precursor transporter subfamily.</text>
</comment>
<feature type="transmembrane region" description="Helical" evidence="1">
    <location>
        <begin position="31"/>
        <end position="53"/>
    </location>
</feature>
<dbReference type="AlphaFoldDB" id="A0A101I3P0"/>
<reference evidence="3" key="1">
    <citation type="journal article" date="2015" name="MBio">
        <title>Genome-Resolved Metagenomic Analysis Reveals Roles for Candidate Phyla and Other Microbial Community Members in Biogeochemical Transformations in Oil Reservoirs.</title>
        <authorList>
            <person name="Hu P."/>
            <person name="Tom L."/>
            <person name="Singh A."/>
            <person name="Thomas B.C."/>
            <person name="Baker B.J."/>
            <person name="Piceno Y.M."/>
            <person name="Andersen G.L."/>
            <person name="Banfield J.F."/>
        </authorList>
    </citation>
    <scope>NUCLEOTIDE SEQUENCE [LARGE SCALE GENOMIC DNA]</scope>
</reference>
<protein>
    <recommendedName>
        <fullName evidence="1">Probable queuosine precursor transporter</fullName>
        <shortName evidence="1">Q precursor transporter</shortName>
    </recommendedName>
</protein>
<comment type="subcellular location">
    <subcellularLocation>
        <location evidence="1">Cell membrane</location>
        <topology evidence="1">Multi-pass membrane protein</topology>
    </subcellularLocation>
</comment>
<dbReference type="NCBIfam" id="TIGR00697">
    <property type="entry name" value="queuosine precursor transporter"/>
    <property type="match status" value="1"/>
</dbReference>
<keyword evidence="1" id="KW-0813">Transport</keyword>
<evidence type="ECO:0000313" key="3">
    <source>
        <dbReference type="Proteomes" id="UP000053467"/>
    </source>
</evidence>
<evidence type="ECO:0000313" key="2">
    <source>
        <dbReference type="EMBL" id="KUK88216.1"/>
    </source>
</evidence>
<organism evidence="2 3">
    <name type="scientific">candidate division TA06 bacterium 34_109</name>
    <dbReference type="NCBI Taxonomy" id="1635277"/>
    <lineage>
        <taxon>Bacteria</taxon>
        <taxon>Bacteria division TA06</taxon>
    </lineage>
</organism>
<feature type="transmembrane region" description="Helical" evidence="1">
    <location>
        <begin position="7"/>
        <end position="25"/>
    </location>
</feature>
<dbReference type="GO" id="GO:0022857">
    <property type="term" value="F:transmembrane transporter activity"/>
    <property type="evidence" value="ECO:0007669"/>
    <property type="project" value="UniProtKB-UniRule"/>
</dbReference>
<proteinExistence type="inferred from homology"/>
<dbReference type="PANTHER" id="PTHR34300:SF2">
    <property type="entry name" value="QUEUOSINE PRECURSOR TRANSPORTER-RELATED"/>
    <property type="match status" value="1"/>
</dbReference>
<keyword evidence="1" id="KW-1003">Cell membrane</keyword>
<dbReference type="PANTHER" id="PTHR34300">
    <property type="entry name" value="QUEUOSINE PRECURSOR TRANSPORTER-RELATED"/>
    <property type="match status" value="1"/>
</dbReference>
<dbReference type="GO" id="GO:0005886">
    <property type="term" value="C:plasma membrane"/>
    <property type="evidence" value="ECO:0007669"/>
    <property type="project" value="UniProtKB-SubCell"/>
</dbReference>
<accession>A0A101I3P0</accession>
<name>A0A101I3P0_UNCT6</name>
<feature type="transmembrane region" description="Helical" evidence="1">
    <location>
        <begin position="139"/>
        <end position="165"/>
    </location>
</feature>
<keyword evidence="1" id="KW-0472">Membrane</keyword>
<evidence type="ECO:0000256" key="1">
    <source>
        <dbReference type="HAMAP-Rule" id="MF_02088"/>
    </source>
</evidence>
<dbReference type="PATRIC" id="fig|1635277.3.peg.232"/>
<feature type="transmembrane region" description="Helical" evidence="1">
    <location>
        <begin position="65"/>
        <end position="84"/>
    </location>
</feature>
<gene>
    <name evidence="2" type="ORF">XE03_0222</name>
</gene>
<comment type="caution">
    <text evidence="2">The sequence shown here is derived from an EMBL/GenBank/DDBJ whole genome shotgun (WGS) entry which is preliminary data.</text>
</comment>
<feature type="transmembrane region" description="Helical" evidence="1">
    <location>
        <begin position="171"/>
        <end position="198"/>
    </location>
</feature>
<dbReference type="HAMAP" id="MF_02088">
    <property type="entry name" value="Q_prec_transport"/>
    <property type="match status" value="1"/>
</dbReference>
<dbReference type="Proteomes" id="UP000053467">
    <property type="component" value="Unassembled WGS sequence"/>
</dbReference>